<dbReference type="PANTHER" id="PTHR31016:SF15">
    <property type="entry name" value="KINESIN-LIKE PROTEIN"/>
    <property type="match status" value="1"/>
</dbReference>
<sequence length="235" mass="26006">MQIRQQLETLLAEKARLANENTVYARENRFLREIVEFHQLNMQDVVDLDDEDMAGDGDGEEGDDDHQQYGCHLRAHEAAHGLWAGGGLGTPPQSPLGHAGRMGMSRSNSRAAESPTMRRSLKEENVDEPETPPTRRSLKEKADVDAPPETPPTRRSLKEADVDEPDTPPTRRSIKEDADDAPETPTTKQDIGSPETATTPARRSSNDDLGAAETTTPTRRSFKDDNGVTEMKNEH</sequence>
<evidence type="ECO:0000256" key="1">
    <source>
        <dbReference type="SAM" id="MobiDB-lite"/>
    </source>
</evidence>
<accession>Q0DH96</accession>
<reference evidence="2 3" key="1">
    <citation type="journal article" date="2005" name="Nature">
        <title>The map-based sequence of the rice genome.</title>
        <authorList>
            <consortium name="International rice genome sequencing project (IRGSP)"/>
            <person name="Matsumoto T."/>
            <person name="Wu J."/>
            <person name="Kanamori H."/>
            <person name="Katayose Y."/>
            <person name="Fujisawa M."/>
            <person name="Namiki N."/>
            <person name="Mizuno H."/>
            <person name="Yamamoto K."/>
            <person name="Antonio B.A."/>
            <person name="Baba T."/>
            <person name="Sakata K."/>
            <person name="Nagamura Y."/>
            <person name="Aoki H."/>
            <person name="Arikawa K."/>
            <person name="Arita K."/>
            <person name="Bito T."/>
            <person name="Chiden Y."/>
            <person name="Fujitsuka N."/>
            <person name="Fukunaka R."/>
            <person name="Hamada M."/>
            <person name="Harada C."/>
            <person name="Hayashi A."/>
            <person name="Hijishita S."/>
            <person name="Honda M."/>
            <person name="Hosokawa S."/>
            <person name="Ichikawa Y."/>
            <person name="Idonuma A."/>
            <person name="Iijima M."/>
            <person name="Ikeda M."/>
            <person name="Ikeno M."/>
            <person name="Ito K."/>
            <person name="Ito S."/>
            <person name="Ito T."/>
            <person name="Ito Y."/>
            <person name="Ito Y."/>
            <person name="Iwabuchi A."/>
            <person name="Kamiya K."/>
            <person name="Karasawa W."/>
            <person name="Kurita K."/>
            <person name="Katagiri S."/>
            <person name="Kikuta A."/>
            <person name="Kobayashi H."/>
            <person name="Kobayashi N."/>
            <person name="Machita K."/>
            <person name="Maehara T."/>
            <person name="Masukawa M."/>
            <person name="Mizubayashi T."/>
            <person name="Mukai Y."/>
            <person name="Nagasaki H."/>
            <person name="Nagata Y."/>
            <person name="Naito S."/>
            <person name="Nakashima M."/>
            <person name="Nakama Y."/>
            <person name="Nakamichi Y."/>
            <person name="Nakamura M."/>
            <person name="Meguro A."/>
            <person name="Negishi M."/>
            <person name="Ohta I."/>
            <person name="Ohta T."/>
            <person name="Okamoto M."/>
            <person name="Ono N."/>
            <person name="Saji S."/>
            <person name="Sakaguchi M."/>
            <person name="Sakai K."/>
            <person name="Shibata M."/>
            <person name="Shimokawa T."/>
            <person name="Song J."/>
            <person name="Takazaki Y."/>
            <person name="Terasawa K."/>
            <person name="Tsugane M."/>
            <person name="Tsuji K."/>
            <person name="Ueda S."/>
            <person name="Waki K."/>
            <person name="Yamagata H."/>
            <person name="Yamamoto M."/>
            <person name="Yamamoto S."/>
            <person name="Yamane H."/>
            <person name="Yoshiki S."/>
            <person name="Yoshihara R."/>
            <person name="Yukawa K."/>
            <person name="Zhong H."/>
            <person name="Yano M."/>
            <person name="Yuan Q."/>
            <person name="Ouyang S."/>
            <person name="Liu J."/>
            <person name="Jones K.M."/>
            <person name="Gansberger K."/>
            <person name="Moffat K."/>
            <person name="Hill J."/>
            <person name="Bera J."/>
            <person name="Fadrosh D."/>
            <person name="Jin S."/>
            <person name="Johri S."/>
            <person name="Kim M."/>
            <person name="Overton L."/>
            <person name="Reardon M."/>
            <person name="Tsitrin T."/>
            <person name="Vuong H."/>
            <person name="Weaver B."/>
            <person name="Ciecko A."/>
            <person name="Tallon L."/>
            <person name="Jackson J."/>
            <person name="Pai G."/>
            <person name="Aken S.V."/>
            <person name="Utterback T."/>
            <person name="Reidmuller S."/>
            <person name="Feldblyum T."/>
            <person name="Hsiao J."/>
            <person name="Zismann V."/>
            <person name="Iobst S."/>
            <person name="de Vazeille A.R."/>
            <person name="Buell C.R."/>
            <person name="Ying K."/>
            <person name="Li Y."/>
            <person name="Lu T."/>
            <person name="Huang Y."/>
            <person name="Zhao Q."/>
            <person name="Feng Q."/>
            <person name="Zhang L."/>
            <person name="Zhu J."/>
            <person name="Weng Q."/>
            <person name="Mu J."/>
            <person name="Lu Y."/>
            <person name="Fan D."/>
            <person name="Liu Y."/>
            <person name="Guan J."/>
            <person name="Zhang Y."/>
            <person name="Yu S."/>
            <person name="Liu X."/>
            <person name="Zhang Y."/>
            <person name="Hong G."/>
            <person name="Han B."/>
            <person name="Choisne N."/>
            <person name="Demange N."/>
            <person name="Orjeda G."/>
            <person name="Samain S."/>
            <person name="Cattolico L."/>
            <person name="Pelletier E."/>
            <person name="Couloux A."/>
            <person name="Segurens B."/>
            <person name="Wincker P."/>
            <person name="D'Hont A."/>
            <person name="Scarpelli C."/>
            <person name="Weissenbach J."/>
            <person name="Salanoubat M."/>
            <person name="Quetier F."/>
            <person name="Yu Y."/>
            <person name="Kim H.R."/>
            <person name="Rambo T."/>
            <person name="Currie J."/>
            <person name="Collura K."/>
            <person name="Luo M."/>
            <person name="Yang T."/>
            <person name="Ammiraju J.S.S."/>
            <person name="Engler F."/>
            <person name="Soderlund C."/>
            <person name="Wing R.A."/>
            <person name="Palmer L.E."/>
            <person name="de la Bastide M."/>
            <person name="Spiegel L."/>
            <person name="Nascimento L."/>
            <person name="Zutavern T."/>
            <person name="O'Shaughnessy A."/>
            <person name="Dike S."/>
            <person name="Dedhia N."/>
            <person name="Preston R."/>
            <person name="Balija V."/>
            <person name="McCombie W.R."/>
            <person name="Chow T."/>
            <person name="Chen H."/>
            <person name="Chung M."/>
            <person name="Chen C."/>
            <person name="Shaw J."/>
            <person name="Wu H."/>
            <person name="Hsiao K."/>
            <person name="Chao Y."/>
            <person name="Chu M."/>
            <person name="Cheng C."/>
            <person name="Hour A."/>
            <person name="Lee P."/>
            <person name="Lin S."/>
            <person name="Lin Y."/>
            <person name="Liou J."/>
            <person name="Liu S."/>
            <person name="Hsing Y."/>
            <person name="Raghuvanshi S."/>
            <person name="Mohanty A."/>
            <person name="Bharti A.K."/>
            <person name="Gaur A."/>
            <person name="Gupta V."/>
            <person name="Kumar D."/>
            <person name="Ravi V."/>
            <person name="Vij S."/>
            <person name="Kapur A."/>
            <person name="Khurana P."/>
            <person name="Khurana P."/>
            <person name="Khurana J.P."/>
            <person name="Tyagi A.K."/>
            <person name="Gaikwad K."/>
            <person name="Singh A."/>
            <person name="Dalal V."/>
            <person name="Srivastava S."/>
            <person name="Dixit A."/>
            <person name="Pal A.K."/>
            <person name="Ghazi I.A."/>
            <person name="Yadav M."/>
            <person name="Pandit A."/>
            <person name="Bhargava A."/>
            <person name="Sureshbabu K."/>
            <person name="Batra K."/>
            <person name="Sharma T.R."/>
            <person name="Mohapatra T."/>
            <person name="Singh N.K."/>
            <person name="Messing J."/>
            <person name="Nelson A.B."/>
            <person name="Fuks G."/>
            <person name="Kavchok S."/>
            <person name="Keizer G."/>
            <person name="Linton E."/>
            <person name="Llaca V."/>
            <person name="Song R."/>
            <person name="Tanyolac B."/>
            <person name="Young S."/>
            <person name="Ho-Il K."/>
            <person name="Hahn J.H."/>
            <person name="Sangsakoo G."/>
            <person name="Vanavichit A."/>
            <person name="de Mattos Luiz.A.T."/>
            <person name="Zimmer P.D."/>
            <person name="Malone G."/>
            <person name="Dellagostin O."/>
            <person name="de Oliveira A.C."/>
            <person name="Bevan M."/>
            <person name="Bancroft I."/>
            <person name="Minx P."/>
            <person name="Cordum H."/>
            <person name="Wilson R."/>
            <person name="Cheng Z."/>
            <person name="Jin W."/>
            <person name="Jiang J."/>
            <person name="Leong S.A."/>
            <person name="Iwama H."/>
            <person name="Gojobori T."/>
            <person name="Itoh T."/>
            <person name="Niimura Y."/>
            <person name="Fujii Y."/>
            <person name="Habara T."/>
            <person name="Sakai H."/>
            <person name="Sato Y."/>
            <person name="Wilson G."/>
            <person name="Kumar K."/>
            <person name="McCouch S."/>
            <person name="Juretic N."/>
            <person name="Hoen D."/>
            <person name="Wright S."/>
            <person name="Bruskiewich R."/>
            <person name="Bureau T."/>
            <person name="Miyao A."/>
            <person name="Hirochika H."/>
            <person name="Nishikawa T."/>
            <person name="Kadowaki K."/>
            <person name="Sugiura M."/>
            <person name="Burr B."/>
            <person name="Sasaki T."/>
        </authorList>
    </citation>
    <scope>NUCLEOTIDE SEQUENCE [LARGE SCALE GENOMIC DNA]</scope>
    <source>
        <strain evidence="3">cv. Nipponbare</strain>
    </source>
</reference>
<name>Q0DH96_ORYSJ</name>
<dbReference type="AlphaFoldDB" id="Q0DH96"/>
<feature type="compositionally biased region" description="Polar residues" evidence="1">
    <location>
        <begin position="184"/>
        <end position="203"/>
    </location>
</feature>
<gene>
    <name evidence="2" type="ordered locus">Os05g0481700</name>
</gene>
<dbReference type="PANTHER" id="PTHR31016">
    <property type="entry name" value="OS04G0228100 PROTEIN"/>
    <property type="match status" value="1"/>
</dbReference>
<evidence type="ECO:0000313" key="3">
    <source>
        <dbReference type="Proteomes" id="UP000000763"/>
    </source>
</evidence>
<evidence type="ECO:0000313" key="2">
    <source>
        <dbReference type="EMBL" id="BAF17777.2"/>
    </source>
</evidence>
<organism evidence="2 3">
    <name type="scientific">Oryza sativa subsp. japonica</name>
    <name type="common">Rice</name>
    <dbReference type="NCBI Taxonomy" id="39947"/>
    <lineage>
        <taxon>Eukaryota</taxon>
        <taxon>Viridiplantae</taxon>
        <taxon>Streptophyta</taxon>
        <taxon>Embryophyta</taxon>
        <taxon>Tracheophyta</taxon>
        <taxon>Spermatophyta</taxon>
        <taxon>Magnoliopsida</taxon>
        <taxon>Liliopsida</taxon>
        <taxon>Poales</taxon>
        <taxon>Poaceae</taxon>
        <taxon>BOP clade</taxon>
        <taxon>Oryzoideae</taxon>
        <taxon>Oryzeae</taxon>
        <taxon>Oryzinae</taxon>
        <taxon>Oryza</taxon>
        <taxon>Oryza sativa</taxon>
    </lineage>
</organism>
<proteinExistence type="predicted"/>
<reference evidence="3" key="2">
    <citation type="journal article" date="2008" name="Nucleic Acids Res.">
        <title>The rice annotation project database (RAP-DB): 2008 update.</title>
        <authorList>
            <consortium name="The rice annotation project (RAP)"/>
        </authorList>
    </citation>
    <scope>GENOME REANNOTATION</scope>
    <source>
        <strain evidence="3">cv. Nipponbare</strain>
    </source>
</reference>
<dbReference type="EMBL" id="AP008211">
    <property type="protein sequence ID" value="BAF17777.2"/>
    <property type="molecule type" value="Genomic_DNA"/>
</dbReference>
<protein>
    <submittedName>
        <fullName evidence="2">Os05g0481700 protein</fullName>
    </submittedName>
</protein>
<feature type="region of interest" description="Disordered" evidence="1">
    <location>
        <begin position="83"/>
        <end position="235"/>
    </location>
</feature>
<dbReference type="Proteomes" id="UP000000763">
    <property type="component" value="Chromosome 5"/>
</dbReference>
<dbReference type="KEGG" id="dosa:Os05g0481700"/>
<feature type="compositionally biased region" description="Basic and acidic residues" evidence="1">
    <location>
        <begin position="221"/>
        <end position="235"/>
    </location>
</feature>